<name>A0A4D6YAP9_9GAMM</name>
<comment type="similarity">
    <text evidence="5">Belongs to the bacterial ribosomal protein bL25 family.</text>
</comment>
<dbReference type="FunFam" id="2.40.240.10:FF:000002">
    <property type="entry name" value="50S ribosomal protein L25"/>
    <property type="match status" value="1"/>
</dbReference>
<dbReference type="SUPFAM" id="SSF50715">
    <property type="entry name" value="Ribosomal protein L25-like"/>
    <property type="match status" value="1"/>
</dbReference>
<evidence type="ECO:0000256" key="3">
    <source>
        <dbReference type="ARBA" id="ARBA00022980"/>
    </source>
</evidence>
<keyword evidence="2 5" id="KW-0694">RNA-binding</keyword>
<keyword evidence="3 5" id="KW-0689">Ribosomal protein</keyword>
<evidence type="ECO:0000256" key="2">
    <source>
        <dbReference type="ARBA" id="ARBA00022884"/>
    </source>
</evidence>
<dbReference type="Proteomes" id="UP000298773">
    <property type="component" value="Chromosome"/>
</dbReference>
<gene>
    <name evidence="5" type="primary">rplY</name>
    <name evidence="7" type="ORF">D9V69_00680</name>
</gene>
<dbReference type="InterPro" id="IPR011035">
    <property type="entry name" value="Ribosomal_bL25/Gln-tRNA_synth"/>
</dbReference>
<evidence type="ECO:0000256" key="5">
    <source>
        <dbReference type="HAMAP-Rule" id="MF_01336"/>
    </source>
</evidence>
<dbReference type="Pfam" id="PF01386">
    <property type="entry name" value="Ribosomal_L25p"/>
    <property type="match status" value="1"/>
</dbReference>
<dbReference type="RefSeq" id="WP_158356426.1">
    <property type="nucleotide sequence ID" value="NZ_CP034873.1"/>
</dbReference>
<organism evidence="7 8">
    <name type="scientific">Buchnera aphidicola</name>
    <name type="common">Hyadaphis tataricae</name>
    <dbReference type="NCBI Taxonomy" id="1241859"/>
    <lineage>
        <taxon>Bacteria</taxon>
        <taxon>Pseudomonadati</taxon>
        <taxon>Pseudomonadota</taxon>
        <taxon>Gammaproteobacteria</taxon>
        <taxon>Enterobacterales</taxon>
        <taxon>Erwiniaceae</taxon>
        <taxon>Buchnera</taxon>
    </lineage>
</organism>
<dbReference type="GO" id="GO:0022625">
    <property type="term" value="C:cytosolic large ribosomal subunit"/>
    <property type="evidence" value="ECO:0007669"/>
    <property type="project" value="TreeGrafter"/>
</dbReference>
<evidence type="ECO:0000256" key="4">
    <source>
        <dbReference type="ARBA" id="ARBA00023274"/>
    </source>
</evidence>
<dbReference type="Gene3D" id="2.40.240.10">
    <property type="entry name" value="Ribosomal Protein L25, Chain P"/>
    <property type="match status" value="1"/>
</dbReference>
<evidence type="ECO:0000256" key="1">
    <source>
        <dbReference type="ARBA" id="ARBA00022730"/>
    </source>
</evidence>
<dbReference type="CDD" id="cd00495">
    <property type="entry name" value="Ribosomal_L25_TL5_CTC"/>
    <property type="match status" value="1"/>
</dbReference>
<keyword evidence="4 5" id="KW-0687">Ribonucleoprotein</keyword>
<evidence type="ECO:0000313" key="8">
    <source>
        <dbReference type="Proteomes" id="UP000298773"/>
    </source>
</evidence>
<dbReference type="InterPro" id="IPR029751">
    <property type="entry name" value="Ribosomal_L25_dom"/>
</dbReference>
<dbReference type="InterPro" id="IPR020056">
    <property type="entry name" value="Rbsml_bL25/Gln-tRNA_synth_N"/>
</dbReference>
<comment type="function">
    <text evidence="5">This is one of the proteins that binds to the 5S RNA in the ribosome where it forms part of the central protuberance.</text>
</comment>
<sequence length="98" mass="11764">MLILNAEKRILKGKSFSRKLRLKNRLPGVLYGLKKNVILITLDHNVIFNWQKKLNVQKEDIFLIIDSKKYRVKVQDIQKHVFKPKLLHIDFLRIIHNH</sequence>
<protein>
    <recommendedName>
        <fullName evidence="5">Large ribosomal subunit protein bL25</fullName>
    </recommendedName>
</protein>
<proteinExistence type="inferred from homology"/>
<dbReference type="HAMAP" id="MF_01336">
    <property type="entry name" value="Ribosomal_bL25"/>
    <property type="match status" value="1"/>
</dbReference>
<dbReference type="OrthoDB" id="9806411at2"/>
<dbReference type="InterPro" id="IPR020055">
    <property type="entry name" value="Ribosomal_bL25_short"/>
</dbReference>
<feature type="domain" description="Large ribosomal subunit protein bL25 L25" evidence="6">
    <location>
        <begin position="4"/>
        <end position="91"/>
    </location>
</feature>
<dbReference type="GO" id="GO:0003735">
    <property type="term" value="F:structural constituent of ribosome"/>
    <property type="evidence" value="ECO:0007669"/>
    <property type="project" value="InterPro"/>
</dbReference>
<dbReference type="GO" id="GO:0008097">
    <property type="term" value="F:5S rRNA binding"/>
    <property type="evidence" value="ECO:0007669"/>
    <property type="project" value="InterPro"/>
</dbReference>
<dbReference type="InterPro" id="IPR020930">
    <property type="entry name" value="Ribosomal_uL5_bac-type"/>
</dbReference>
<comment type="subunit">
    <text evidence="5">Part of the 50S ribosomal subunit; part of the 5S rRNA/L5/L18/L25 subcomplex. Contacts the 5S rRNA. Binds to the 5S rRNA independently of L5 and L18.</text>
</comment>
<accession>A0A4D6YAP9</accession>
<dbReference type="PANTHER" id="PTHR33284:SF1">
    <property type="entry name" value="RIBOSOMAL PROTEIN L25_GLN-TRNA SYNTHETASE, ANTI-CODON-BINDING DOMAIN-CONTAINING PROTEIN"/>
    <property type="match status" value="1"/>
</dbReference>
<evidence type="ECO:0000313" key="7">
    <source>
        <dbReference type="EMBL" id="QCI21455.1"/>
    </source>
</evidence>
<dbReference type="AlphaFoldDB" id="A0A4D6YAP9"/>
<dbReference type="GO" id="GO:0006412">
    <property type="term" value="P:translation"/>
    <property type="evidence" value="ECO:0007669"/>
    <property type="project" value="UniProtKB-UniRule"/>
</dbReference>
<reference evidence="7 8" key="1">
    <citation type="submission" date="2018-12" db="EMBL/GenBank/DDBJ databases">
        <authorList>
            <person name="Chong R.A."/>
        </authorList>
    </citation>
    <scope>NUCLEOTIDE SEQUENCE [LARGE SCALE GENOMIC DNA]</scope>
    <source>
        <strain evidence="7 8">Hta</strain>
    </source>
</reference>
<keyword evidence="1 5" id="KW-0699">rRNA-binding</keyword>
<dbReference type="NCBIfam" id="NF004612">
    <property type="entry name" value="PRK05943.1"/>
    <property type="match status" value="1"/>
</dbReference>
<reference evidence="7 8" key="2">
    <citation type="submission" date="2019-05" db="EMBL/GenBank/DDBJ databases">
        <title>Genome evolution of the obligate endosymbiont Buchnera aphidicola.</title>
        <authorList>
            <person name="Moran N.A."/>
        </authorList>
    </citation>
    <scope>NUCLEOTIDE SEQUENCE [LARGE SCALE GENOMIC DNA]</scope>
    <source>
        <strain evidence="7 8">Hta</strain>
    </source>
</reference>
<evidence type="ECO:0000259" key="6">
    <source>
        <dbReference type="Pfam" id="PF01386"/>
    </source>
</evidence>
<dbReference type="EMBL" id="CP034873">
    <property type="protein sequence ID" value="QCI21455.1"/>
    <property type="molecule type" value="Genomic_DNA"/>
</dbReference>
<dbReference type="PANTHER" id="PTHR33284">
    <property type="entry name" value="RIBOSOMAL PROTEIN L25/GLN-TRNA SYNTHETASE, ANTI-CODON-BINDING DOMAIN-CONTAINING PROTEIN"/>
    <property type="match status" value="1"/>
</dbReference>